<dbReference type="VEuPathDB" id="TriTrypDB:Tb427_000398900"/>
<dbReference type="SUPFAM" id="SSF58087">
    <property type="entry name" value="Variant surface glycoprotein (N-terminal domain)"/>
    <property type="match status" value="1"/>
</dbReference>
<dbReference type="EMBL" id="KC612879">
    <property type="protein sequence ID" value="AGH60310.1"/>
    <property type="molecule type" value="Genomic_DNA"/>
</dbReference>
<organism evidence="2">
    <name type="scientific">Trypanosoma brucei</name>
    <dbReference type="NCBI Taxonomy" id="5691"/>
    <lineage>
        <taxon>Eukaryota</taxon>
        <taxon>Discoba</taxon>
        <taxon>Euglenozoa</taxon>
        <taxon>Kinetoplastea</taxon>
        <taxon>Metakinetoplastina</taxon>
        <taxon>Trypanosomatida</taxon>
        <taxon>Trypanosomatidae</taxon>
        <taxon>Trypanosoma</taxon>
    </lineage>
</organism>
<protein>
    <submittedName>
        <fullName evidence="2">Variant surface glycoprotein 1378</fullName>
    </submittedName>
</protein>
<reference evidence="2" key="1">
    <citation type="submission" date="2013-02" db="EMBL/GenBank/DDBJ databases">
        <authorList>
            <person name="Cross G.A.M."/>
            <person name="Kim H.-S."/>
            <person name="Wickstead B."/>
        </authorList>
    </citation>
    <scope>NUCLEOTIDE SEQUENCE</scope>
    <source>
        <strain evidence="2">Lister 427</strain>
    </source>
</reference>
<name>M4TBH8_9TRYP</name>
<feature type="chain" id="PRO_5004058333" evidence="1">
    <location>
        <begin position="25"/>
        <end position="420"/>
    </location>
</feature>
<proteinExistence type="predicted"/>
<dbReference type="AlphaFoldDB" id="M4TBH8"/>
<reference evidence="2" key="2">
    <citation type="journal article" date="2014" name="Mol. Biochem. Parasitol.">
        <title>Capturing the variant surface glycoprotein repertoire (the VSGnome) of Trypanosoma brucei Lister 427.</title>
        <authorList>
            <person name="Cross G.A."/>
            <person name="Kim H.S."/>
            <person name="Wickstead B."/>
        </authorList>
    </citation>
    <scope>NUCLEOTIDE SEQUENCE</scope>
    <source>
        <strain evidence="2">Lister 427</strain>
    </source>
</reference>
<keyword evidence="1" id="KW-0732">Signal</keyword>
<evidence type="ECO:0000313" key="2">
    <source>
        <dbReference type="EMBL" id="AGH60310.1"/>
    </source>
</evidence>
<accession>M4TBH8</accession>
<evidence type="ECO:0000256" key="1">
    <source>
        <dbReference type="SAM" id="SignalP"/>
    </source>
</evidence>
<dbReference type="VEuPathDB" id="TriTrypDB:Tb11.v5.0645"/>
<sequence>MPQLNHGQWLRQFLLHFFLKTALSATCADGSDIHRVDSTSSTPCAAAADLKHVARQISEKLKTQRAKIRNAMQTLLVYAVGAAANTGDTALGASALSAAAGSKITEATQNLNAVEDEASDVVAGLNSLAGVQETLAEVHSTEIEGKPGEAIATWLLRTGTPVALKTLGGQSSACKPNKLESERTQTAKSKKASLYPLTLFQLKKADATTGADSSGPRICAGTAGSVSTNCPANSQSDQTDLLMTGGKLTKAEKIVYQPTSTSDQQYKPAVAANKDVMPPQAVVISALSKLHTVTVSLDKLSFKPDDVKPANLINSPALEAALKTPIKLQSDNSKEKNPDTSEITKLKNRLYVADSDKPGQALWEAITKIPSSNAIAEGTDDTTSANQNIAQLAETAGYYISKTTKATSKQAQCTSHKAKT</sequence>
<feature type="signal peptide" evidence="1">
    <location>
        <begin position="1"/>
        <end position="24"/>
    </location>
</feature>